<keyword evidence="3" id="KW-0540">Nuclease</keyword>
<dbReference type="GO" id="GO:0080188">
    <property type="term" value="P:gene silencing by siRNA-directed DNA methylation"/>
    <property type="evidence" value="ECO:0007669"/>
    <property type="project" value="UniProtKB-ARBA"/>
</dbReference>
<evidence type="ECO:0000256" key="2">
    <source>
        <dbReference type="ARBA" id="ARBA00022552"/>
    </source>
</evidence>
<evidence type="ECO:0000256" key="7">
    <source>
        <dbReference type="ARBA" id="ARBA00023242"/>
    </source>
</evidence>
<dbReference type="InterPro" id="IPR036397">
    <property type="entry name" value="RNaseH_sf"/>
</dbReference>
<dbReference type="GO" id="GO:0071036">
    <property type="term" value="P:nuclear polyadenylation-dependent snoRNA catabolic process"/>
    <property type="evidence" value="ECO:0000318"/>
    <property type="project" value="GO_Central"/>
</dbReference>
<dbReference type="Proteomes" id="UP000017836">
    <property type="component" value="Unassembled WGS sequence"/>
</dbReference>
<dbReference type="Gene3D" id="1.10.150.80">
    <property type="entry name" value="HRDC domain"/>
    <property type="match status" value="1"/>
</dbReference>
<dbReference type="GO" id="GO:0071039">
    <property type="term" value="P:nuclear polyadenylation-dependent CUT catabolic process"/>
    <property type="evidence" value="ECO:0000318"/>
    <property type="project" value="GO_Central"/>
</dbReference>
<dbReference type="GO" id="GO:0000467">
    <property type="term" value="P:exonucleolytic trimming to generate mature 3'-end of 5.8S rRNA from tricistronic rRNA transcript (SSU-rRNA, 5.8S rRNA, LSU-rRNA)"/>
    <property type="evidence" value="ECO:0000318"/>
    <property type="project" value="GO_Central"/>
</dbReference>
<dbReference type="GO" id="GO:0071037">
    <property type="term" value="P:nuclear polyadenylation-dependent snRNA catabolic process"/>
    <property type="evidence" value="ECO:0000318"/>
    <property type="project" value="GO_Central"/>
</dbReference>
<dbReference type="GO" id="GO:0071040">
    <property type="term" value="P:nuclear polyadenylation-dependent antisense transcript catabolic process"/>
    <property type="evidence" value="ECO:0000318"/>
    <property type="project" value="GO_Central"/>
</dbReference>
<keyword evidence="12" id="KW-1185">Reference proteome</keyword>
<dbReference type="eggNOG" id="KOG2206">
    <property type="taxonomic scope" value="Eukaryota"/>
</dbReference>
<feature type="compositionally biased region" description="Basic and acidic residues" evidence="9">
    <location>
        <begin position="771"/>
        <end position="783"/>
    </location>
</feature>
<dbReference type="GO" id="GO:0003727">
    <property type="term" value="F:single-stranded RNA binding"/>
    <property type="evidence" value="ECO:0000318"/>
    <property type="project" value="GO_Central"/>
</dbReference>
<sequence>MASGSDQSIEERAKLLQTLVSGPMNSSIKKLSASAKPFPCDEDFHFYANFNEFKIPVREISQKSESLMKDIGASKHLWNRTLTLPNDPDDSYDWLVDINDEIFERIDVSVDEFKKLQKKDGENGQRFEDFEDGFQLVYGKKNKKGNQIAEGRESRASDASLVYNGAKIASWDSKASKGRSQVPFHIPSIPRPQDTLGIVVDNSNQPFEHVWLQKSEDGSRFIHPLEKYSELEFVDKHLGDPEPIQPLPLENTPFTFVKEIDDLKELVIKLRNVNELAVDLEHNHYRSFQGMTCLMQISTRTEDYVVDTLKLRSHIGPQLRDAFADPSRKKVMHGADRDILWLQRDFGIYVCNLFDTHQASRVLQMERNSLEYLLRHFCGVTANKEYQNADWRLRPLPDEMIRYAREDTHYLLHLYDLMRSRLLSSSTDSGNGDALLVEVYKRSYDTCKKLYEKELLTDNSFLYIYGLHEADFDSKQLAVVAGLCEWRDQVARSEDESTGYVLPNKLLLEIARMMPTSMGKLRPLVKVRHPYVMKNIGAVISVIERSIENAPAFESICEQMRQARLEKEREENMQKEILDSEKVLNPDINQESYSEVTNMTSNGKMGDFGGAHLTVRVDPRIGLSHFSSSTIDSSALAGTNAERLSDRFVSKSLAGGFISSGSQQEDSSFGQEGRAEETKKEDHSSVGMHVDLKSPALAKPVNVATVQMLKKPSRAFGALLGNSASKRKINIDSKLSTWEQEKAESKVEKIKSSVTLPFHSFSGEITNLKPRPKEGPDQRESLPPKDNLTPIESNKPEGIILLEKETGLSPTNKDQSDSQTWLPQLEENNITEPMSLSDLSSSFQKCFQSLNQMKNPKQGAPSKGLSFGENGGSLEGFEPFDYEAARKQMKLRGKCVEGESGREMLPNKGESGRAQAKDRKVGSQEDDDIQGGRRRQVFPASGNRSATFRS</sequence>
<feature type="region of interest" description="Disordered" evidence="9">
    <location>
        <begin position="894"/>
        <end position="950"/>
    </location>
</feature>
<keyword evidence="6" id="KW-0269">Exonuclease</keyword>
<dbReference type="PROSITE" id="PS50967">
    <property type="entry name" value="HRDC"/>
    <property type="match status" value="1"/>
</dbReference>
<keyword evidence="5" id="KW-0271">Exosome</keyword>
<dbReference type="Gramene" id="ERM93575">
    <property type="protein sequence ID" value="ERM93575"/>
    <property type="gene ID" value="AMTR_s00004p00111480"/>
</dbReference>
<feature type="compositionally biased region" description="Basic and acidic residues" evidence="9">
    <location>
        <begin position="673"/>
        <end position="684"/>
    </location>
</feature>
<dbReference type="InterPro" id="IPR012588">
    <property type="entry name" value="Exosome-assoc_fac_Rrp6_N"/>
</dbReference>
<dbReference type="SUPFAM" id="SSF47819">
    <property type="entry name" value="HRDC-like"/>
    <property type="match status" value="1"/>
</dbReference>
<dbReference type="InterPro" id="IPR049559">
    <property type="entry name" value="Rrp6p-like_exo"/>
</dbReference>
<dbReference type="GO" id="GO:0000176">
    <property type="term" value="C:nuclear exosome (RNase complex)"/>
    <property type="evidence" value="ECO:0000318"/>
    <property type="project" value="GO_Central"/>
</dbReference>
<comment type="similarity">
    <text evidence="8">Belongs to the exosome component 10/RRP6 family.</text>
</comment>
<dbReference type="PANTHER" id="PTHR12124">
    <property type="entry name" value="POLYMYOSITIS/SCLERODERMA AUTOANTIGEN-RELATED"/>
    <property type="match status" value="1"/>
</dbReference>
<dbReference type="GO" id="GO:0071044">
    <property type="term" value="P:histone mRNA catabolic process"/>
    <property type="evidence" value="ECO:0000318"/>
    <property type="project" value="GO_Central"/>
</dbReference>
<feature type="region of interest" description="Disordered" evidence="9">
    <location>
        <begin position="763"/>
        <end position="796"/>
    </location>
</feature>
<feature type="region of interest" description="Disordered" evidence="9">
    <location>
        <begin position="659"/>
        <end position="687"/>
    </location>
</feature>
<dbReference type="GO" id="GO:0000175">
    <property type="term" value="F:3'-5'-RNA exonuclease activity"/>
    <property type="evidence" value="ECO:0000318"/>
    <property type="project" value="GO_Central"/>
</dbReference>
<evidence type="ECO:0000256" key="1">
    <source>
        <dbReference type="ARBA" id="ARBA00004123"/>
    </source>
</evidence>
<evidence type="ECO:0000256" key="8">
    <source>
        <dbReference type="ARBA" id="ARBA00043957"/>
    </source>
</evidence>
<dbReference type="Pfam" id="PF00570">
    <property type="entry name" value="HRDC"/>
    <property type="match status" value="1"/>
</dbReference>
<dbReference type="SMART" id="SM00474">
    <property type="entry name" value="35EXOc"/>
    <property type="match status" value="1"/>
</dbReference>
<dbReference type="SUPFAM" id="SSF53098">
    <property type="entry name" value="Ribonuclease H-like"/>
    <property type="match status" value="1"/>
</dbReference>
<dbReference type="FunFam" id="3.30.420.10:FF:000065">
    <property type="entry name" value="Protein RRP6-like 2 isoform A"/>
    <property type="match status" value="1"/>
</dbReference>
<keyword evidence="7" id="KW-0539">Nucleus</keyword>
<dbReference type="GO" id="GO:0071035">
    <property type="term" value="P:nuclear polyadenylation-dependent rRNA catabolic process"/>
    <property type="evidence" value="ECO:0000318"/>
    <property type="project" value="GO_Central"/>
</dbReference>
<dbReference type="InterPro" id="IPR045092">
    <property type="entry name" value="Rrp6-like"/>
</dbReference>
<feature type="domain" description="HRDC" evidence="10">
    <location>
        <begin position="473"/>
        <end position="553"/>
    </location>
</feature>
<dbReference type="FunFam" id="1.10.150.80:FF:000001">
    <property type="entry name" value="Putative exosome component 10"/>
    <property type="match status" value="1"/>
</dbReference>
<keyword evidence="2" id="KW-0698">rRNA processing</keyword>
<evidence type="ECO:0000313" key="11">
    <source>
        <dbReference type="EMBL" id="ERM93575.1"/>
    </source>
</evidence>
<dbReference type="SMART" id="SM00341">
    <property type="entry name" value="HRDC"/>
    <property type="match status" value="1"/>
</dbReference>
<dbReference type="GO" id="GO:0071051">
    <property type="term" value="P:poly(A)-dependent snoRNA 3'-end processing"/>
    <property type="evidence" value="ECO:0000318"/>
    <property type="project" value="GO_Central"/>
</dbReference>
<dbReference type="CDD" id="cd06147">
    <property type="entry name" value="Rrp6p_like_exo"/>
    <property type="match status" value="1"/>
</dbReference>
<evidence type="ECO:0000256" key="5">
    <source>
        <dbReference type="ARBA" id="ARBA00022835"/>
    </source>
</evidence>
<reference evidence="12" key="1">
    <citation type="journal article" date="2013" name="Science">
        <title>The Amborella genome and the evolution of flowering plants.</title>
        <authorList>
            <consortium name="Amborella Genome Project"/>
        </authorList>
    </citation>
    <scope>NUCLEOTIDE SEQUENCE [LARGE SCALE GENOMIC DNA]</scope>
</reference>
<dbReference type="InterPro" id="IPR002121">
    <property type="entry name" value="HRDC_dom"/>
</dbReference>
<dbReference type="InterPro" id="IPR012337">
    <property type="entry name" value="RNaseH-like_sf"/>
</dbReference>
<dbReference type="PANTHER" id="PTHR12124:SF47">
    <property type="entry name" value="EXOSOME COMPONENT 10"/>
    <property type="match status" value="1"/>
</dbReference>
<name>W1NEK2_AMBTC</name>
<dbReference type="Gene3D" id="3.30.420.10">
    <property type="entry name" value="Ribonuclease H-like superfamily/Ribonuclease H"/>
    <property type="match status" value="1"/>
</dbReference>
<dbReference type="STRING" id="13333.W1NEK2"/>
<dbReference type="KEGG" id="atr:18421529"/>
<protein>
    <recommendedName>
        <fullName evidence="10">HRDC domain-containing protein</fullName>
    </recommendedName>
</protein>
<dbReference type="InterPro" id="IPR044876">
    <property type="entry name" value="HRDC_dom_sf"/>
</dbReference>
<evidence type="ECO:0000259" key="10">
    <source>
        <dbReference type="PROSITE" id="PS50967"/>
    </source>
</evidence>
<dbReference type="GO" id="GO:0000166">
    <property type="term" value="F:nucleotide binding"/>
    <property type="evidence" value="ECO:0007669"/>
    <property type="project" value="InterPro"/>
</dbReference>
<organism evidence="11 12">
    <name type="scientific">Amborella trichopoda</name>
    <dbReference type="NCBI Taxonomy" id="13333"/>
    <lineage>
        <taxon>Eukaryota</taxon>
        <taxon>Viridiplantae</taxon>
        <taxon>Streptophyta</taxon>
        <taxon>Embryophyta</taxon>
        <taxon>Tracheophyta</taxon>
        <taxon>Spermatophyta</taxon>
        <taxon>Magnoliopsida</taxon>
        <taxon>Amborellales</taxon>
        <taxon>Amborellaceae</taxon>
        <taxon>Amborella</taxon>
    </lineage>
</organism>
<evidence type="ECO:0000256" key="9">
    <source>
        <dbReference type="SAM" id="MobiDB-lite"/>
    </source>
</evidence>
<dbReference type="EMBL" id="KI397628">
    <property type="protein sequence ID" value="ERM93575.1"/>
    <property type="molecule type" value="Genomic_DNA"/>
</dbReference>
<dbReference type="Pfam" id="PF01612">
    <property type="entry name" value="DNA_pol_A_exo1"/>
    <property type="match status" value="1"/>
</dbReference>
<dbReference type="AlphaFoldDB" id="W1NEK2"/>
<evidence type="ECO:0000256" key="4">
    <source>
        <dbReference type="ARBA" id="ARBA00022801"/>
    </source>
</evidence>
<gene>
    <name evidence="11" type="ORF">AMTR_s00004p00111480</name>
</gene>
<evidence type="ECO:0000313" key="12">
    <source>
        <dbReference type="Proteomes" id="UP000017836"/>
    </source>
</evidence>
<dbReference type="GO" id="GO:0071038">
    <property type="term" value="P:TRAMP-dependent tRNA surveillance pathway"/>
    <property type="evidence" value="ECO:0000318"/>
    <property type="project" value="GO_Central"/>
</dbReference>
<dbReference type="HOGENOM" id="CLU_010129_4_1_1"/>
<keyword evidence="4" id="KW-0378">Hydrolase</keyword>
<accession>W1NEK2</accession>
<dbReference type="GO" id="GO:0005730">
    <property type="term" value="C:nucleolus"/>
    <property type="evidence" value="ECO:0000318"/>
    <property type="project" value="GO_Central"/>
</dbReference>
<evidence type="ECO:0000256" key="6">
    <source>
        <dbReference type="ARBA" id="ARBA00022839"/>
    </source>
</evidence>
<feature type="compositionally biased region" description="Polar residues" evidence="9">
    <location>
        <begin position="659"/>
        <end position="670"/>
    </location>
</feature>
<dbReference type="InterPro" id="IPR002562">
    <property type="entry name" value="3'-5'_exonuclease_dom"/>
</dbReference>
<dbReference type="Pfam" id="PF08066">
    <property type="entry name" value="PMC2NT"/>
    <property type="match status" value="1"/>
</dbReference>
<dbReference type="OMA" id="DWLVNIN"/>
<evidence type="ECO:0000256" key="3">
    <source>
        <dbReference type="ARBA" id="ARBA00022722"/>
    </source>
</evidence>
<dbReference type="OrthoDB" id="2250022at2759"/>
<comment type="subcellular location">
    <subcellularLocation>
        <location evidence="1">Nucleus</location>
    </subcellularLocation>
</comment>
<proteinExistence type="inferred from homology"/>
<dbReference type="InterPro" id="IPR010997">
    <property type="entry name" value="HRDC-like_sf"/>
</dbReference>